<reference evidence="1 2" key="1">
    <citation type="journal article" date="2018" name="IMA Fungus">
        <title>IMA Genome-F 10: Nine draft genome sequences of Claviceps purpurea s.lat., including C. arundinis, C. humidiphila, and C. cf. spartinae, pseudomolecules for the pitch canker pathogen Fusarium circinatum, draft genome of Davidsoniella eucalypti, Grosmannia galeiformis, Quambalaria eucalypti, and Teratosphaeria destructans.</title>
        <authorList>
            <person name="Wingfield B.D."/>
            <person name="Liu M."/>
            <person name="Nguyen H.D."/>
            <person name="Lane F.A."/>
            <person name="Morgan S.W."/>
            <person name="De Vos L."/>
            <person name="Wilken P.M."/>
            <person name="Duong T.A."/>
            <person name="Aylward J."/>
            <person name="Coetzee M.P."/>
            <person name="Dadej K."/>
            <person name="De Beer Z.W."/>
            <person name="Findlay W."/>
            <person name="Havenga M."/>
            <person name="Kolarik M."/>
            <person name="Menzies J.G."/>
            <person name="Naidoo K."/>
            <person name="Pochopski O."/>
            <person name="Shoukouhi P."/>
            <person name="Santana Q.C."/>
            <person name="Seifert K.A."/>
            <person name="Soal N."/>
            <person name="Steenkamp E.T."/>
            <person name="Tatham C.T."/>
            <person name="van der Nest M.A."/>
            <person name="Wingfield M.J."/>
        </authorList>
    </citation>
    <scope>NUCLEOTIDE SEQUENCE [LARGE SCALE GENOMIC DNA]</scope>
    <source>
        <strain evidence="1">CMW44962</strain>
    </source>
</reference>
<protein>
    <submittedName>
        <fullName evidence="1">Uncharacterized protein</fullName>
    </submittedName>
</protein>
<organism evidence="1 2">
    <name type="scientific">Teratosphaeria destructans</name>
    <dbReference type="NCBI Taxonomy" id="418781"/>
    <lineage>
        <taxon>Eukaryota</taxon>
        <taxon>Fungi</taxon>
        <taxon>Dikarya</taxon>
        <taxon>Ascomycota</taxon>
        <taxon>Pezizomycotina</taxon>
        <taxon>Dothideomycetes</taxon>
        <taxon>Dothideomycetidae</taxon>
        <taxon>Mycosphaerellales</taxon>
        <taxon>Teratosphaeriaceae</taxon>
        <taxon>Teratosphaeria</taxon>
    </lineage>
</organism>
<reference evidence="1 2" key="2">
    <citation type="journal article" date="2021" name="Curr. Genet.">
        <title>Genetic response to nitrogen starvation in the aggressive Eucalyptus foliar pathogen Teratosphaeria destructans.</title>
        <authorList>
            <person name="Havenga M."/>
            <person name="Wingfield B.D."/>
            <person name="Wingfield M.J."/>
            <person name="Dreyer L.L."/>
            <person name="Roets F."/>
            <person name="Aylward J."/>
        </authorList>
    </citation>
    <scope>NUCLEOTIDE SEQUENCE [LARGE SCALE GENOMIC DNA]</scope>
    <source>
        <strain evidence="1">CMW44962</strain>
    </source>
</reference>
<sequence length="94" mass="10137">MSRTEVSLHGKACRALLAKKVQTFSLLLSVLSRGGGEHGSDGSNRSITVAMVDGRESGSESRMCRGCGWAASMVRTPSLPFSIPLRTFFSRCRT</sequence>
<dbReference type="AlphaFoldDB" id="A0A9W7W157"/>
<comment type="caution">
    <text evidence="1">The sequence shown here is derived from an EMBL/GenBank/DDBJ whole genome shotgun (WGS) entry which is preliminary data.</text>
</comment>
<name>A0A9W7W157_9PEZI</name>
<proteinExistence type="predicted"/>
<gene>
    <name evidence="1" type="ORF">Tdes44962_MAKER03541</name>
</gene>
<keyword evidence="2" id="KW-1185">Reference proteome</keyword>
<dbReference type="EMBL" id="RIBY02002001">
    <property type="protein sequence ID" value="KAH9826281.1"/>
    <property type="molecule type" value="Genomic_DNA"/>
</dbReference>
<dbReference type="Proteomes" id="UP001138500">
    <property type="component" value="Unassembled WGS sequence"/>
</dbReference>
<evidence type="ECO:0000313" key="2">
    <source>
        <dbReference type="Proteomes" id="UP001138500"/>
    </source>
</evidence>
<accession>A0A9W7W157</accession>
<evidence type="ECO:0000313" key="1">
    <source>
        <dbReference type="EMBL" id="KAH9826281.1"/>
    </source>
</evidence>